<evidence type="ECO:0000256" key="1">
    <source>
        <dbReference type="SAM" id="MobiDB-lite"/>
    </source>
</evidence>
<comment type="caution">
    <text evidence="3">The sequence shown here is derived from an EMBL/GenBank/DDBJ whole genome shotgun (WGS) entry which is preliminary data.</text>
</comment>
<accession>A0A835W680</accession>
<reference evidence="3" key="1">
    <citation type="journal article" date="2020" name="bioRxiv">
        <title>Comparative genomics of Chlamydomonas.</title>
        <authorList>
            <person name="Craig R.J."/>
            <person name="Hasan A.R."/>
            <person name="Ness R.W."/>
            <person name="Keightley P.D."/>
        </authorList>
    </citation>
    <scope>NUCLEOTIDE SEQUENCE</scope>
    <source>
        <strain evidence="3">SAG 7.73</strain>
    </source>
</reference>
<dbReference type="AlphaFoldDB" id="A0A835W680"/>
<dbReference type="OrthoDB" id="2016221at2759"/>
<proteinExistence type="predicted"/>
<dbReference type="Proteomes" id="UP000650467">
    <property type="component" value="Unassembled WGS sequence"/>
</dbReference>
<dbReference type="InterPro" id="IPR018790">
    <property type="entry name" value="DUF2358"/>
</dbReference>
<keyword evidence="2" id="KW-0472">Membrane</keyword>
<dbReference type="EMBL" id="JAEHOC010000009">
    <property type="protein sequence ID" value="KAG2438853.1"/>
    <property type="molecule type" value="Genomic_DNA"/>
</dbReference>
<evidence type="ECO:0000313" key="4">
    <source>
        <dbReference type="Proteomes" id="UP000650467"/>
    </source>
</evidence>
<gene>
    <name evidence="3" type="ORF">HXX76_005393</name>
</gene>
<name>A0A835W680_CHLIN</name>
<organism evidence="3 4">
    <name type="scientific">Chlamydomonas incerta</name>
    <dbReference type="NCBI Taxonomy" id="51695"/>
    <lineage>
        <taxon>Eukaryota</taxon>
        <taxon>Viridiplantae</taxon>
        <taxon>Chlorophyta</taxon>
        <taxon>core chlorophytes</taxon>
        <taxon>Chlorophyceae</taxon>
        <taxon>CS clade</taxon>
        <taxon>Chlamydomonadales</taxon>
        <taxon>Chlamydomonadaceae</taxon>
        <taxon>Chlamydomonas</taxon>
    </lineage>
</organism>
<keyword evidence="2" id="KW-0812">Transmembrane</keyword>
<feature type="region of interest" description="Disordered" evidence="1">
    <location>
        <begin position="228"/>
        <end position="247"/>
    </location>
</feature>
<sequence length="281" mass="30440">MMLTKQAPCIRVATSSRSALSVPVRPLSARPATRRVTLQPLKAVDSPPGPLDSIATRTIEDLDTDYCDDFVCTSSPAVEQTVRSLARELQRGRYAATSIYQPGVTYSDGFRTFTGVEGYKRQRWIIDNVDKFKTSILRLRMLDKGTSEISWQVDGSLGGQAVSLLFTTTCEHNLVTGRITQHRESWNLSRCSPPAAAVATANRYAWSAKQAVEDAKEGLGRAAEKLGGQGGADANLPSDPTRFYQNGGGGGGQNQDLFAIGFLIALLYLAFKLFGALETLG</sequence>
<evidence type="ECO:0000256" key="2">
    <source>
        <dbReference type="SAM" id="Phobius"/>
    </source>
</evidence>
<keyword evidence="2" id="KW-1133">Transmembrane helix</keyword>
<dbReference type="PANTHER" id="PTHR36334:SF1">
    <property type="entry name" value="PROTEIN, PUTATIVE (DUF2358)-RELATED"/>
    <property type="match status" value="1"/>
</dbReference>
<keyword evidence="4" id="KW-1185">Reference proteome</keyword>
<dbReference type="GO" id="GO:0009507">
    <property type="term" value="C:chloroplast"/>
    <property type="evidence" value="ECO:0007669"/>
    <property type="project" value="TreeGrafter"/>
</dbReference>
<protein>
    <submittedName>
        <fullName evidence="3">Uncharacterized protein</fullName>
    </submittedName>
</protein>
<dbReference type="PANTHER" id="PTHR36334">
    <property type="entry name" value="PROTEIN, PUTATIVE (DUF2358)-RELATED"/>
    <property type="match status" value="1"/>
</dbReference>
<feature type="transmembrane region" description="Helical" evidence="2">
    <location>
        <begin position="257"/>
        <end position="277"/>
    </location>
</feature>
<evidence type="ECO:0000313" key="3">
    <source>
        <dbReference type="EMBL" id="KAG2438853.1"/>
    </source>
</evidence>
<dbReference type="Pfam" id="PF10184">
    <property type="entry name" value="DUF2358"/>
    <property type="match status" value="1"/>
</dbReference>